<reference evidence="2 3" key="1">
    <citation type="submission" date="2018-08" db="EMBL/GenBank/DDBJ databases">
        <title>A genome reference for cultivated species of the human gut microbiota.</title>
        <authorList>
            <person name="Zou Y."/>
            <person name="Xue W."/>
            <person name="Luo G."/>
        </authorList>
    </citation>
    <scope>NUCLEOTIDE SEQUENCE [LARGE SCALE GENOMIC DNA]</scope>
    <source>
        <strain evidence="2 3">AF29-11BH</strain>
    </source>
</reference>
<name>A0A3E2UJ43_9FIRM</name>
<accession>A0A3E2UJ43</accession>
<comment type="caution">
    <text evidence="2">The sequence shown here is derived from an EMBL/GenBank/DDBJ whole genome shotgun (WGS) entry which is preliminary data.</text>
</comment>
<feature type="signal peptide" evidence="1">
    <location>
        <begin position="1"/>
        <end position="22"/>
    </location>
</feature>
<sequence>MKKLKRLAAVLLAGIMALALFTACSDSSDPGNPEFDPKVESSYLDALNKTFGTSFENDADIKRLAIEHIEEKHGADSLTGETLYKTDGDGKTTVRLVQICYDVRKSTKENYVPLFYEAANTPNITPDKMSLRTLYHVVEQEIETAKKKNGRTLELTALGVGAKTIGGKTYVAIGFELTNTTP</sequence>
<dbReference type="Proteomes" id="UP000260783">
    <property type="component" value="Unassembled WGS sequence"/>
</dbReference>
<keyword evidence="1" id="KW-0732">Signal</keyword>
<dbReference type="AlphaFoldDB" id="A0A3E2UJ43"/>
<dbReference type="EMBL" id="QVEW01000010">
    <property type="protein sequence ID" value="RGB96264.1"/>
    <property type="molecule type" value="Genomic_DNA"/>
</dbReference>
<evidence type="ECO:0000256" key="1">
    <source>
        <dbReference type="SAM" id="SignalP"/>
    </source>
</evidence>
<protein>
    <recommendedName>
        <fullName evidence="4">Lipoprotein</fullName>
    </recommendedName>
</protein>
<evidence type="ECO:0000313" key="2">
    <source>
        <dbReference type="EMBL" id="RGB96264.1"/>
    </source>
</evidence>
<dbReference type="PROSITE" id="PS51257">
    <property type="entry name" value="PROKAR_LIPOPROTEIN"/>
    <property type="match status" value="1"/>
</dbReference>
<feature type="chain" id="PRO_5039157475" description="Lipoprotein" evidence="1">
    <location>
        <begin position="23"/>
        <end position="182"/>
    </location>
</feature>
<gene>
    <name evidence="2" type="ORF">DWZ04_10125</name>
</gene>
<evidence type="ECO:0000313" key="3">
    <source>
        <dbReference type="Proteomes" id="UP000260783"/>
    </source>
</evidence>
<evidence type="ECO:0008006" key="4">
    <source>
        <dbReference type="Google" id="ProtNLM"/>
    </source>
</evidence>
<proteinExistence type="predicted"/>
<dbReference type="RefSeq" id="WP_117527249.1">
    <property type="nucleotide sequence ID" value="NZ_JAQCXC010000016.1"/>
</dbReference>
<organism evidence="2 3">
    <name type="scientific">Faecalibacterium prausnitzii</name>
    <dbReference type="NCBI Taxonomy" id="853"/>
    <lineage>
        <taxon>Bacteria</taxon>
        <taxon>Bacillati</taxon>
        <taxon>Bacillota</taxon>
        <taxon>Clostridia</taxon>
        <taxon>Eubacteriales</taxon>
        <taxon>Oscillospiraceae</taxon>
        <taxon>Faecalibacterium</taxon>
    </lineage>
</organism>